<keyword evidence="3" id="KW-1185">Reference proteome</keyword>
<feature type="transmembrane region" description="Helical" evidence="1">
    <location>
        <begin position="21"/>
        <end position="43"/>
    </location>
</feature>
<dbReference type="RefSeq" id="WP_380020674.1">
    <property type="nucleotide sequence ID" value="NZ_JBHSHD010000007.1"/>
</dbReference>
<dbReference type="InterPro" id="IPR011990">
    <property type="entry name" value="TPR-like_helical_dom_sf"/>
</dbReference>
<dbReference type="Proteomes" id="UP001595886">
    <property type="component" value="Unassembled WGS sequence"/>
</dbReference>
<sequence length="423" mass="46760">MSHTPIVPFWNRLREISLYPLHADAMLTICVLALCHLVAYLPLGRFLDLLVWVAMYKYAFECLRASANGRLTPPEGSIGVEDSTGWSQIWLQFLFIVAAIAGFVLLGPGGGFAVLLLLGLCWPAAVMSLAMDQNLLHALNPATWLAILGRLGWPYVAVVLLYFVFFASQLYAQAFAMQVLPGFLAIVLVGAISHYVIVATFHLMGYLIYQYHEEVGYEPEQAPAPLRRATADPDQETLDEAARLVRDGDPDGARECVAQQLRSRGGTEALHAQYRKLLALGGQREEQLRHGREWITLLLSQDKDRRAVDVARECLDLDPAFQPSSPDEIARIAQKAVDAGNTQVALKLLSGFGKRYPKHRDIPQNYLLAAKLLAERMGRDAEARTLLDQLAKAYPQHPLAADIAAYRDFLAKLAPAPAPAPSR</sequence>
<organism evidence="2 3">
    <name type="scientific">Dokdonella ginsengisoli</name>
    <dbReference type="NCBI Taxonomy" id="363846"/>
    <lineage>
        <taxon>Bacteria</taxon>
        <taxon>Pseudomonadati</taxon>
        <taxon>Pseudomonadota</taxon>
        <taxon>Gammaproteobacteria</taxon>
        <taxon>Lysobacterales</taxon>
        <taxon>Rhodanobacteraceae</taxon>
        <taxon>Dokdonella</taxon>
    </lineage>
</organism>
<keyword evidence="1" id="KW-1133">Transmembrane helix</keyword>
<dbReference type="Gene3D" id="1.25.40.10">
    <property type="entry name" value="Tetratricopeptide repeat domain"/>
    <property type="match status" value="1"/>
</dbReference>
<accession>A0ABV9QUG8</accession>
<feature type="transmembrane region" description="Helical" evidence="1">
    <location>
        <begin position="89"/>
        <end position="106"/>
    </location>
</feature>
<evidence type="ECO:0000256" key="1">
    <source>
        <dbReference type="SAM" id="Phobius"/>
    </source>
</evidence>
<protein>
    <submittedName>
        <fullName evidence="2">Tol-pal system YbgF family protein</fullName>
    </submittedName>
</protein>
<feature type="transmembrane region" description="Helical" evidence="1">
    <location>
        <begin position="151"/>
        <end position="171"/>
    </location>
</feature>
<comment type="caution">
    <text evidence="2">The sequence shown here is derived from an EMBL/GenBank/DDBJ whole genome shotgun (WGS) entry which is preliminary data.</text>
</comment>
<evidence type="ECO:0000313" key="3">
    <source>
        <dbReference type="Proteomes" id="UP001595886"/>
    </source>
</evidence>
<feature type="transmembrane region" description="Helical" evidence="1">
    <location>
        <begin position="183"/>
        <end position="209"/>
    </location>
</feature>
<proteinExistence type="predicted"/>
<name>A0ABV9QUG8_9GAMM</name>
<reference evidence="3" key="1">
    <citation type="journal article" date="2019" name="Int. J. Syst. Evol. Microbiol.">
        <title>The Global Catalogue of Microorganisms (GCM) 10K type strain sequencing project: providing services to taxonomists for standard genome sequencing and annotation.</title>
        <authorList>
            <consortium name="The Broad Institute Genomics Platform"/>
            <consortium name="The Broad Institute Genome Sequencing Center for Infectious Disease"/>
            <person name="Wu L."/>
            <person name="Ma J."/>
        </authorList>
    </citation>
    <scope>NUCLEOTIDE SEQUENCE [LARGE SCALE GENOMIC DNA]</scope>
    <source>
        <strain evidence="3">CCUG 30340</strain>
    </source>
</reference>
<keyword evidence="1" id="KW-0472">Membrane</keyword>
<dbReference type="EMBL" id="JBHSHD010000007">
    <property type="protein sequence ID" value="MFC4820727.1"/>
    <property type="molecule type" value="Genomic_DNA"/>
</dbReference>
<evidence type="ECO:0000313" key="2">
    <source>
        <dbReference type="EMBL" id="MFC4820727.1"/>
    </source>
</evidence>
<keyword evidence="1" id="KW-0812">Transmembrane</keyword>
<gene>
    <name evidence="2" type="ORF">ACFO6Q_10355</name>
</gene>